<protein>
    <submittedName>
        <fullName evidence="2">Uncharacterized protein</fullName>
    </submittedName>
</protein>
<dbReference type="AlphaFoldDB" id="A0A0S4KK87"/>
<dbReference type="Proteomes" id="UP000051952">
    <property type="component" value="Unassembled WGS sequence"/>
</dbReference>
<sequence>MFDKLKTIVGRSGAQQGSNMLQNAMMQKGGGGMIVPGGATGSSGMPASLQQFMNHAVQLGGKLFEEKEWQCPCGHKFKAGGEWVACAPIHCEAPRCPNPKYYVDGPGRALLEASPQGVRMQEVDHSKQLGSGQSSTSAGAPKNSMGRLGRK</sequence>
<evidence type="ECO:0000313" key="3">
    <source>
        <dbReference type="Proteomes" id="UP000051952"/>
    </source>
</evidence>
<gene>
    <name evidence="2" type="ORF">BSAL_02010</name>
</gene>
<keyword evidence="3" id="KW-1185">Reference proteome</keyword>
<evidence type="ECO:0000313" key="2">
    <source>
        <dbReference type="EMBL" id="CUI15014.1"/>
    </source>
</evidence>
<name>A0A0S4KK87_BODSA</name>
<dbReference type="OrthoDB" id="270336at2759"/>
<evidence type="ECO:0000256" key="1">
    <source>
        <dbReference type="SAM" id="MobiDB-lite"/>
    </source>
</evidence>
<proteinExistence type="predicted"/>
<feature type="region of interest" description="Disordered" evidence="1">
    <location>
        <begin position="114"/>
        <end position="151"/>
    </location>
</feature>
<organism evidence="2 3">
    <name type="scientific">Bodo saltans</name>
    <name type="common">Flagellated protozoan</name>
    <dbReference type="NCBI Taxonomy" id="75058"/>
    <lineage>
        <taxon>Eukaryota</taxon>
        <taxon>Discoba</taxon>
        <taxon>Euglenozoa</taxon>
        <taxon>Kinetoplastea</taxon>
        <taxon>Metakinetoplastina</taxon>
        <taxon>Eubodonida</taxon>
        <taxon>Bodonidae</taxon>
        <taxon>Bodo</taxon>
    </lineage>
</organism>
<feature type="compositionally biased region" description="Polar residues" evidence="1">
    <location>
        <begin position="128"/>
        <end position="138"/>
    </location>
</feature>
<reference evidence="3" key="1">
    <citation type="submission" date="2015-09" db="EMBL/GenBank/DDBJ databases">
        <authorList>
            <consortium name="Pathogen Informatics"/>
        </authorList>
    </citation>
    <scope>NUCLEOTIDE SEQUENCE [LARGE SCALE GENOMIC DNA]</scope>
    <source>
        <strain evidence="3">Lake Konstanz</strain>
    </source>
</reference>
<dbReference type="OMA" id="APIHCEA"/>
<dbReference type="EMBL" id="CYKH01001743">
    <property type="protein sequence ID" value="CUI15014.1"/>
    <property type="molecule type" value="Genomic_DNA"/>
</dbReference>
<dbReference type="VEuPathDB" id="TriTrypDB:BSAL_02010"/>
<accession>A0A0S4KK87</accession>